<dbReference type="AlphaFoldDB" id="A0A502J9Q6"/>
<evidence type="ECO:0000313" key="1">
    <source>
        <dbReference type="EMBL" id="TPG96007.1"/>
    </source>
</evidence>
<dbReference type="Gene3D" id="1.10.30.50">
    <property type="match status" value="1"/>
</dbReference>
<accession>A0A502J9Q6</accession>
<proteinExistence type="predicted"/>
<organism evidence="1 2">
    <name type="scientific">Haemophilus haemolyticus</name>
    <dbReference type="NCBI Taxonomy" id="726"/>
    <lineage>
        <taxon>Bacteria</taxon>
        <taxon>Pseudomonadati</taxon>
        <taxon>Pseudomonadota</taxon>
        <taxon>Gammaproteobacteria</taxon>
        <taxon>Pasteurellales</taxon>
        <taxon>Pasteurellaceae</taxon>
        <taxon>Haemophilus</taxon>
    </lineage>
</organism>
<reference evidence="1 2" key="1">
    <citation type="submission" date="2019-01" db="EMBL/GenBank/DDBJ databases">
        <title>Comparative genomic analysis identifies haemin-independent Haemophilus haemolyticus: a formal re-classification of Haemophilus intermedius.</title>
        <authorList>
            <person name="Harris T.M."/>
            <person name="Price E.P."/>
            <person name="Sarovich D.S."/>
            <person name="Norskov-Lauritsen N."/>
            <person name="Beissbarth J."/>
            <person name="Chang A.B."/>
            <person name="Smith-Vaughan H.C."/>
        </authorList>
    </citation>
    <scope>NUCLEOTIDE SEQUENCE [LARGE SCALE GENOMIC DNA]</scope>
    <source>
        <strain evidence="1 2">PN24</strain>
    </source>
</reference>
<dbReference type="EMBL" id="SDPK01000050">
    <property type="protein sequence ID" value="TPG96007.1"/>
    <property type="molecule type" value="Genomic_DNA"/>
</dbReference>
<protein>
    <submittedName>
        <fullName evidence="1">TIGR02646 family protein</fullName>
    </submittedName>
</protein>
<dbReference type="Proteomes" id="UP000317926">
    <property type="component" value="Unassembled WGS sequence"/>
</dbReference>
<sequence>MKKVNKSSIPNVLLNYRSTSESYTWTAFRENKKSYKRVKKQIFKDQGGICAYCEQDFSCSQGDDDYITQMIEHFHPKRDIGSNKNWALDWNNLLGCCTGGKESNKITFPTPENLSCDQYKEIALPQINNVEGYLINPIDMPAFPCLFKINQVTGYILANEKNCEKVNFNINNFKTTVELVENTIRVLNLNCVRLLQKRKAHIKNYNNLINIAKKNENSAIFQELCSRFLAKKNNKYHSFFTTYRILLSSHAENYLQKNNFSG</sequence>
<comment type="caution">
    <text evidence="1">The sequence shown here is derived from an EMBL/GenBank/DDBJ whole genome shotgun (WGS) entry which is preliminary data.</text>
</comment>
<name>A0A502J9Q6_HAEHA</name>
<evidence type="ECO:0000313" key="2">
    <source>
        <dbReference type="Proteomes" id="UP000317926"/>
    </source>
</evidence>
<dbReference type="NCBIfam" id="TIGR02646">
    <property type="entry name" value="retron system putative HNH endonuclease"/>
    <property type="match status" value="1"/>
</dbReference>
<gene>
    <name evidence="1" type="ORF">EUX55_08120</name>
</gene>
<dbReference type="RefSeq" id="WP_046939236.1">
    <property type="nucleotide sequence ID" value="NZ_JACBKC010000050.1"/>
</dbReference>
<dbReference type="InterPro" id="IPR013467">
    <property type="entry name" value="HNH78-like"/>
</dbReference>